<sequence length="297" mass="34845">MKKIFFLLLSISIYSQNLFPFKENSLWGYKNENSKVVIKPEYYLAKKFINDYAIVGKNDSLGIINKENKVILPFKFNMLQYLNPTTYLYGYQSKYFGEFSIGIIDLNGNKLTPPLYYNINFRDNKYFVTIKNDKEILDGPLSGMKEEETKYGVLDMNGKTLIPVVYDYSKSVDFDRIVMTDQKNNMEILFDNRGNKLTNEKFNSINLFYDGISDVRINSQCGYINKEGKIIIPVSYSACYPFYKDKAIVSQNFKFVIIDKNANPLTESLSYEEMKNYLESQQLQIMFDDFRFMNRKN</sequence>
<keyword evidence="2" id="KW-1185">Reference proteome</keyword>
<dbReference type="OrthoDB" id="623514at2"/>
<organism evidence="1 2">
    <name type="scientific">Cloacibacterium normanense</name>
    <dbReference type="NCBI Taxonomy" id="237258"/>
    <lineage>
        <taxon>Bacteria</taxon>
        <taxon>Pseudomonadati</taxon>
        <taxon>Bacteroidota</taxon>
        <taxon>Flavobacteriia</taxon>
        <taxon>Flavobacteriales</taxon>
        <taxon>Weeksellaceae</taxon>
    </lineage>
</organism>
<reference evidence="1 2" key="1">
    <citation type="submission" date="2016-09" db="EMBL/GenBank/DDBJ databases">
        <authorList>
            <person name="Capua I."/>
            <person name="De Benedictis P."/>
            <person name="Joannis T."/>
            <person name="Lombin L.H."/>
            <person name="Cattoli G."/>
        </authorList>
    </citation>
    <scope>NUCLEOTIDE SEQUENCE [LARGE SCALE GENOMIC DNA]</scope>
    <source>
        <strain evidence="1 2">NRS-1</strain>
    </source>
</reference>
<evidence type="ECO:0000313" key="2">
    <source>
        <dbReference type="Proteomes" id="UP000095601"/>
    </source>
</evidence>
<comment type="caution">
    <text evidence="1">The sequence shown here is derived from an EMBL/GenBank/DDBJ whole genome shotgun (WGS) entry which is preliminary data.</text>
</comment>
<dbReference type="EMBL" id="MKGI01000079">
    <property type="protein sequence ID" value="OEL10139.1"/>
    <property type="molecule type" value="Genomic_DNA"/>
</dbReference>
<name>A0A1E5UB34_9FLAO</name>
<dbReference type="KEGG" id="cnr:EB819_09385"/>
<dbReference type="STRING" id="237258.SAMN04489756_103105"/>
<proteinExistence type="predicted"/>
<gene>
    <name evidence="1" type="ORF">BHF72_0833</name>
</gene>
<dbReference type="PANTHER" id="PTHR37841">
    <property type="entry name" value="GLR2918 PROTEIN"/>
    <property type="match status" value="1"/>
</dbReference>
<evidence type="ECO:0000313" key="1">
    <source>
        <dbReference type="EMBL" id="OEL10139.1"/>
    </source>
</evidence>
<dbReference type="RefSeq" id="WP_069800681.1">
    <property type="nucleotide sequence ID" value="NZ_CP034157.1"/>
</dbReference>
<accession>A0A1E5UB34</accession>
<dbReference type="AlphaFoldDB" id="A0A1E5UB34"/>
<dbReference type="Pfam" id="PF14903">
    <property type="entry name" value="WG_beta_rep"/>
    <property type="match status" value="4"/>
</dbReference>
<dbReference type="InterPro" id="IPR032774">
    <property type="entry name" value="WG_beta_rep"/>
</dbReference>
<protein>
    <submittedName>
        <fullName evidence="1">KWG Leptospira family protein</fullName>
    </submittedName>
</protein>
<dbReference type="PANTHER" id="PTHR37841:SF1">
    <property type="entry name" value="DUF3298 DOMAIN-CONTAINING PROTEIN"/>
    <property type="match status" value="1"/>
</dbReference>
<dbReference type="Proteomes" id="UP000095601">
    <property type="component" value="Unassembled WGS sequence"/>
</dbReference>